<sequence length="104" mass="12155">MTWQAWGEHGYRLDEYIRDGHSRLRGWDEADRWVQNFERLASQKGVWNVKTNKLYKKLFHVDINKICGPGGPESPVTPIFKSWVDIFTIENVSLGGITKFLFVQ</sequence>
<evidence type="ECO:0000313" key="2">
    <source>
        <dbReference type="Proteomes" id="UP001338125"/>
    </source>
</evidence>
<dbReference type="EMBL" id="JAVFKD010000016">
    <property type="protein sequence ID" value="KAK5988135.1"/>
    <property type="molecule type" value="Genomic_DNA"/>
</dbReference>
<organism evidence="1 2">
    <name type="scientific">Cladobotryum mycophilum</name>
    <dbReference type="NCBI Taxonomy" id="491253"/>
    <lineage>
        <taxon>Eukaryota</taxon>
        <taxon>Fungi</taxon>
        <taxon>Dikarya</taxon>
        <taxon>Ascomycota</taxon>
        <taxon>Pezizomycotina</taxon>
        <taxon>Sordariomycetes</taxon>
        <taxon>Hypocreomycetidae</taxon>
        <taxon>Hypocreales</taxon>
        <taxon>Hypocreaceae</taxon>
        <taxon>Cladobotryum</taxon>
    </lineage>
</organism>
<gene>
    <name evidence="1" type="ORF">PT974_12275</name>
</gene>
<keyword evidence="2" id="KW-1185">Reference proteome</keyword>
<reference evidence="1 2" key="1">
    <citation type="submission" date="2024-01" db="EMBL/GenBank/DDBJ databases">
        <title>Complete genome of Cladobotryum mycophilum ATHUM6906.</title>
        <authorList>
            <person name="Christinaki A.C."/>
            <person name="Myridakis A.I."/>
            <person name="Kouvelis V.N."/>
        </authorList>
    </citation>
    <scope>NUCLEOTIDE SEQUENCE [LARGE SCALE GENOMIC DNA]</scope>
    <source>
        <strain evidence="1 2">ATHUM6906</strain>
    </source>
</reference>
<evidence type="ECO:0000313" key="1">
    <source>
        <dbReference type="EMBL" id="KAK5988135.1"/>
    </source>
</evidence>
<comment type="caution">
    <text evidence="1">The sequence shown here is derived from an EMBL/GenBank/DDBJ whole genome shotgun (WGS) entry which is preliminary data.</text>
</comment>
<protein>
    <submittedName>
        <fullName evidence="1">Uncharacterized protein</fullName>
    </submittedName>
</protein>
<accession>A0ABR0S7J9</accession>
<dbReference type="Proteomes" id="UP001338125">
    <property type="component" value="Unassembled WGS sequence"/>
</dbReference>
<name>A0ABR0S7J9_9HYPO</name>
<proteinExistence type="predicted"/>